<evidence type="ECO:0000256" key="3">
    <source>
        <dbReference type="ARBA" id="ARBA00022833"/>
    </source>
</evidence>
<evidence type="ECO:0000256" key="1">
    <source>
        <dbReference type="ARBA" id="ARBA00022723"/>
    </source>
</evidence>
<evidence type="ECO:0000259" key="5">
    <source>
        <dbReference type="PROSITE" id="PS51501"/>
    </source>
</evidence>
<dbReference type="KEGG" id="dvv:114325272"/>
<dbReference type="RefSeq" id="XP_028129087.1">
    <property type="nucleotide sequence ID" value="XM_028273286.1"/>
</dbReference>
<protein>
    <submittedName>
        <fullName evidence="6">DNL-type zinc finger protein-like</fullName>
    </submittedName>
</protein>
<gene>
    <name evidence="6" type="primary">LOC114325272</name>
</gene>
<dbReference type="PROSITE" id="PS51501">
    <property type="entry name" value="ZF_DNL"/>
    <property type="match status" value="1"/>
</dbReference>
<sequence>MFTRSISSVLCRTIRKSTFQAINNGLKHSHPQPPRFLRHCSTLIQPKPDSTTNKPQPIGKVKGKLFLGYKCKVCSTNNSHFISKVAYEKGVVIVTCEGCKNHHLIADNLKWFTDLDGKRNIEDILAEKGESIRKVDMERCIEVIKEEVK</sequence>
<organism evidence="6">
    <name type="scientific">Diabrotica virgifera virgifera</name>
    <name type="common">western corn rootworm</name>
    <dbReference type="NCBI Taxonomy" id="50390"/>
    <lineage>
        <taxon>Eukaryota</taxon>
        <taxon>Metazoa</taxon>
        <taxon>Ecdysozoa</taxon>
        <taxon>Arthropoda</taxon>
        <taxon>Hexapoda</taxon>
        <taxon>Insecta</taxon>
        <taxon>Pterygota</taxon>
        <taxon>Neoptera</taxon>
        <taxon>Endopterygota</taxon>
        <taxon>Coleoptera</taxon>
        <taxon>Polyphaga</taxon>
        <taxon>Cucujiformia</taxon>
        <taxon>Chrysomeloidea</taxon>
        <taxon>Chrysomelidae</taxon>
        <taxon>Galerucinae</taxon>
        <taxon>Diabroticina</taxon>
        <taxon>Diabroticites</taxon>
        <taxon>Diabrotica</taxon>
    </lineage>
</organism>
<keyword evidence="1" id="KW-0479">Metal-binding</keyword>
<keyword evidence="3" id="KW-0862">Zinc</keyword>
<dbReference type="OrthoDB" id="512667at2759"/>
<dbReference type="InterPro" id="IPR024158">
    <property type="entry name" value="Mt_import_TIM15"/>
</dbReference>
<keyword evidence="2 4" id="KW-0863">Zinc-finger</keyword>
<accession>A0A6P7F2H8</accession>
<evidence type="ECO:0000313" key="6">
    <source>
        <dbReference type="RefSeq" id="XP_028129087.1"/>
    </source>
</evidence>
<evidence type="ECO:0000256" key="4">
    <source>
        <dbReference type="PROSITE-ProRule" id="PRU00834"/>
    </source>
</evidence>
<dbReference type="PANTHER" id="PTHR20922:SF13">
    <property type="entry name" value="DNL-TYPE ZINC FINGER PROTEIN"/>
    <property type="match status" value="1"/>
</dbReference>
<dbReference type="Pfam" id="PF05180">
    <property type="entry name" value="zf-DNL"/>
    <property type="match status" value="1"/>
</dbReference>
<dbReference type="FunCoup" id="A0A6P7F2H8">
    <property type="interactions" value="53"/>
</dbReference>
<dbReference type="InterPro" id="IPR007853">
    <property type="entry name" value="Znf_DNL-typ"/>
</dbReference>
<name>A0A6P7F2H8_DIAVI</name>
<dbReference type="GO" id="GO:0008270">
    <property type="term" value="F:zinc ion binding"/>
    <property type="evidence" value="ECO:0007669"/>
    <property type="project" value="UniProtKB-KW"/>
</dbReference>
<dbReference type="PANTHER" id="PTHR20922">
    <property type="entry name" value="DNL-TYPE ZINC FINGER PROTEIN"/>
    <property type="match status" value="1"/>
</dbReference>
<dbReference type="InParanoid" id="A0A6P7F2H8"/>
<feature type="domain" description="DNL-type" evidence="5">
    <location>
        <begin position="60"/>
        <end position="149"/>
    </location>
</feature>
<dbReference type="GO" id="GO:0051087">
    <property type="term" value="F:protein-folding chaperone binding"/>
    <property type="evidence" value="ECO:0007669"/>
    <property type="project" value="TreeGrafter"/>
</dbReference>
<dbReference type="GO" id="GO:0050821">
    <property type="term" value="P:protein stabilization"/>
    <property type="evidence" value="ECO:0007669"/>
    <property type="project" value="TreeGrafter"/>
</dbReference>
<dbReference type="GO" id="GO:0006457">
    <property type="term" value="P:protein folding"/>
    <property type="evidence" value="ECO:0007669"/>
    <property type="project" value="TreeGrafter"/>
</dbReference>
<evidence type="ECO:0000256" key="2">
    <source>
        <dbReference type="ARBA" id="ARBA00022771"/>
    </source>
</evidence>
<dbReference type="AlphaFoldDB" id="A0A6P7F2H8"/>
<dbReference type="GO" id="GO:0030150">
    <property type="term" value="P:protein import into mitochondrial matrix"/>
    <property type="evidence" value="ECO:0007669"/>
    <property type="project" value="TreeGrafter"/>
</dbReference>
<proteinExistence type="predicted"/>
<dbReference type="GO" id="GO:0005739">
    <property type="term" value="C:mitochondrion"/>
    <property type="evidence" value="ECO:0007669"/>
    <property type="project" value="TreeGrafter"/>
</dbReference>
<reference evidence="6" key="1">
    <citation type="submission" date="2025-08" db="UniProtKB">
        <authorList>
            <consortium name="RefSeq"/>
        </authorList>
    </citation>
    <scope>IDENTIFICATION</scope>
    <source>
        <tissue evidence="6">Whole insect</tissue>
    </source>
</reference>